<gene>
    <name evidence="6" type="ORF">K8V47_05640</name>
</gene>
<dbReference type="NCBIfam" id="TIGR00765">
    <property type="entry name" value="yihY_not_rbn"/>
    <property type="match status" value="1"/>
</dbReference>
<dbReference type="PANTHER" id="PTHR30213:SF0">
    <property type="entry name" value="UPF0761 MEMBRANE PROTEIN YIHY"/>
    <property type="match status" value="1"/>
</dbReference>
<dbReference type="GO" id="GO:0005886">
    <property type="term" value="C:plasma membrane"/>
    <property type="evidence" value="ECO:0007669"/>
    <property type="project" value="UniProtKB-SubCell"/>
</dbReference>
<keyword evidence="2" id="KW-1003">Cell membrane</keyword>
<name>A0A4Q0U7P3_9BACT</name>
<accession>A0A4Q0U7P3</accession>
<evidence type="ECO:0000313" key="6">
    <source>
        <dbReference type="EMBL" id="HJE39224.1"/>
    </source>
</evidence>
<proteinExistence type="predicted"/>
<protein>
    <submittedName>
        <fullName evidence="6">YihY/virulence factor BrkB family protein</fullName>
    </submittedName>
</protein>
<evidence type="ECO:0000256" key="1">
    <source>
        <dbReference type="ARBA" id="ARBA00004651"/>
    </source>
</evidence>
<reference evidence="6" key="2">
    <citation type="submission" date="2021-09" db="EMBL/GenBank/DDBJ databases">
        <authorList>
            <person name="Gilroy R."/>
        </authorList>
    </citation>
    <scope>NUCLEOTIDE SEQUENCE</scope>
    <source>
        <strain evidence="6">4100</strain>
    </source>
</reference>
<dbReference type="PANTHER" id="PTHR30213">
    <property type="entry name" value="INNER MEMBRANE PROTEIN YHJD"/>
    <property type="match status" value="1"/>
</dbReference>
<organism evidence="6 7">
    <name type="scientific">Candidatus Amulumruptor caecigallinarius</name>
    <dbReference type="NCBI Taxonomy" id="2109911"/>
    <lineage>
        <taxon>Bacteria</taxon>
        <taxon>Pseudomonadati</taxon>
        <taxon>Bacteroidota</taxon>
        <taxon>Bacteroidia</taxon>
        <taxon>Bacteroidales</taxon>
        <taxon>Muribaculaceae</taxon>
        <taxon>Candidatus Amulumruptor</taxon>
    </lineage>
</organism>
<comment type="caution">
    <text evidence="6">The sequence shown here is derived from an EMBL/GenBank/DDBJ whole genome shotgun (WGS) entry which is preliminary data.</text>
</comment>
<evidence type="ECO:0000313" key="7">
    <source>
        <dbReference type="Proteomes" id="UP000711407"/>
    </source>
</evidence>
<dbReference type="AlphaFoldDB" id="A0A4Q0U7P3"/>
<dbReference type="EMBL" id="DYXT01000028">
    <property type="protein sequence ID" value="HJE39224.1"/>
    <property type="molecule type" value="Genomic_DNA"/>
</dbReference>
<keyword evidence="5" id="KW-0472">Membrane</keyword>
<dbReference type="Pfam" id="PF03631">
    <property type="entry name" value="Virul_fac_BrkB"/>
    <property type="match status" value="1"/>
</dbReference>
<keyword evidence="3" id="KW-0812">Transmembrane</keyword>
<evidence type="ECO:0000256" key="3">
    <source>
        <dbReference type="ARBA" id="ARBA00022692"/>
    </source>
</evidence>
<evidence type="ECO:0000256" key="4">
    <source>
        <dbReference type="ARBA" id="ARBA00022989"/>
    </source>
</evidence>
<dbReference type="Proteomes" id="UP000711407">
    <property type="component" value="Unassembled WGS sequence"/>
</dbReference>
<reference evidence="6" key="1">
    <citation type="journal article" date="2021" name="PeerJ">
        <title>Extensive microbial diversity within the chicken gut microbiome revealed by metagenomics and culture.</title>
        <authorList>
            <person name="Gilroy R."/>
            <person name="Ravi A."/>
            <person name="Getino M."/>
            <person name="Pursley I."/>
            <person name="Horton D.L."/>
            <person name="Alikhan N.F."/>
            <person name="Baker D."/>
            <person name="Gharbi K."/>
            <person name="Hall N."/>
            <person name="Watson M."/>
            <person name="Adriaenssens E.M."/>
            <person name="Foster-Nyarko E."/>
            <person name="Jarju S."/>
            <person name="Secka A."/>
            <person name="Antonio M."/>
            <person name="Oren A."/>
            <person name="Chaudhuri R.R."/>
            <person name="La Ragione R."/>
            <person name="Hildebrand F."/>
            <person name="Pallen M.J."/>
        </authorList>
    </citation>
    <scope>NUCLEOTIDE SEQUENCE</scope>
    <source>
        <strain evidence="6">4100</strain>
    </source>
</reference>
<evidence type="ECO:0000256" key="5">
    <source>
        <dbReference type="ARBA" id="ARBA00023136"/>
    </source>
</evidence>
<dbReference type="Gene3D" id="1.10.10.10">
    <property type="entry name" value="Winged helix-like DNA-binding domain superfamily/Winged helix DNA-binding domain"/>
    <property type="match status" value="1"/>
</dbReference>
<evidence type="ECO:0000256" key="2">
    <source>
        <dbReference type="ARBA" id="ARBA00022475"/>
    </source>
</evidence>
<sequence>MSQSTKETGPSTRFERLSAWAKGRWDYCTDGVWLDSRRSWKVSVVKTLNLAVRSFMDSGLQVRAASLTYNTVLAIVPVLAMLFAIGRGFGFQNLLQKQLYDAFPSQHAMVSASLKFVDGYLAQASEGLFVGVGMVFLLWTMISLLSNVEDAFNIIWDVKRGRTLWRKATDYLAIFLILPVLMILSAGISIAMSTTLHSLLPFGFLSPAVEFLLDMASFAITCLCFTGAYMLIPNAKVKFVNALMAGFLAGVSFLVLRWLFLSGQLYVAKYNAIYGSFSFLPLFLLWLYLVWLITLIGAVLCYASQNTFALSFIGQVDSISPNYRRKVTIAVMALICRRFYDRQPPMNVTELARTYELPARLVKDVVTQLVDVHLLDYVVKGTAEGELPLQPAVPVETVTVGDAIRLIDHDGTSGFIPAFDARFAPVNKVVHSIDSGMAALTDKTRFIDIPIDSAGLGGS</sequence>
<dbReference type="InterPro" id="IPR017039">
    <property type="entry name" value="Virul_fac_BrkB"/>
</dbReference>
<dbReference type="InterPro" id="IPR036388">
    <property type="entry name" value="WH-like_DNA-bd_sf"/>
</dbReference>
<comment type="subcellular location">
    <subcellularLocation>
        <location evidence="1">Cell membrane</location>
        <topology evidence="1">Multi-pass membrane protein</topology>
    </subcellularLocation>
</comment>
<keyword evidence="4" id="KW-1133">Transmembrane helix</keyword>